<gene>
    <name evidence="1" type="ORF">S03H2_20083</name>
</gene>
<dbReference type="EMBL" id="BARU01010549">
    <property type="protein sequence ID" value="GAH34224.1"/>
    <property type="molecule type" value="Genomic_DNA"/>
</dbReference>
<comment type="caution">
    <text evidence="1">The sequence shown here is derived from an EMBL/GenBank/DDBJ whole genome shotgun (WGS) entry which is preliminary data.</text>
</comment>
<proteinExistence type="predicted"/>
<accession>X1FY09</accession>
<reference evidence="1" key="1">
    <citation type="journal article" date="2014" name="Front. Microbiol.">
        <title>High frequency of phylogenetically diverse reductive dehalogenase-homologous genes in deep subseafloor sedimentary metagenomes.</title>
        <authorList>
            <person name="Kawai M."/>
            <person name="Futagami T."/>
            <person name="Toyoda A."/>
            <person name="Takaki Y."/>
            <person name="Nishi S."/>
            <person name="Hori S."/>
            <person name="Arai W."/>
            <person name="Tsubouchi T."/>
            <person name="Morono Y."/>
            <person name="Uchiyama I."/>
            <person name="Ito T."/>
            <person name="Fujiyama A."/>
            <person name="Inagaki F."/>
            <person name="Takami H."/>
        </authorList>
    </citation>
    <scope>NUCLEOTIDE SEQUENCE</scope>
    <source>
        <strain evidence="1">Expedition CK06-06</strain>
    </source>
</reference>
<sequence>MSKSVSFLYKLARLANDMQKLSTGDPKKIARRAKNKIIGRKLIKKVW</sequence>
<protein>
    <submittedName>
        <fullName evidence="1">Uncharacterized protein</fullName>
    </submittedName>
</protein>
<organism evidence="1">
    <name type="scientific">marine sediment metagenome</name>
    <dbReference type="NCBI Taxonomy" id="412755"/>
    <lineage>
        <taxon>unclassified sequences</taxon>
        <taxon>metagenomes</taxon>
        <taxon>ecological metagenomes</taxon>
    </lineage>
</organism>
<name>X1FY09_9ZZZZ</name>
<evidence type="ECO:0000313" key="1">
    <source>
        <dbReference type="EMBL" id="GAH34224.1"/>
    </source>
</evidence>
<dbReference type="AlphaFoldDB" id="X1FY09"/>